<dbReference type="Gene3D" id="1.10.3860.10">
    <property type="entry name" value="Sodium:dicarboxylate symporter"/>
    <property type="match status" value="1"/>
</dbReference>
<proteinExistence type="predicted"/>
<feature type="transmembrane region" description="Helical" evidence="4">
    <location>
        <begin position="21"/>
        <end position="42"/>
    </location>
</feature>
<organism evidence="5 6">
    <name type="scientific">Aggregatibacter aphrophilus</name>
    <name type="common">Haemophilus aphrophilus</name>
    <dbReference type="NCBI Taxonomy" id="732"/>
    <lineage>
        <taxon>Bacteria</taxon>
        <taxon>Pseudomonadati</taxon>
        <taxon>Pseudomonadota</taxon>
        <taxon>Gammaproteobacteria</taxon>
        <taxon>Pasteurellales</taxon>
        <taxon>Pasteurellaceae</taxon>
        <taxon>Aggregatibacter</taxon>
    </lineage>
</organism>
<gene>
    <name evidence="5" type="primary">sstT_2</name>
    <name evidence="5" type="ORF">NCTC5908_00039</name>
</gene>
<evidence type="ECO:0000256" key="3">
    <source>
        <dbReference type="ARBA" id="ARBA00023136"/>
    </source>
</evidence>
<keyword evidence="3 4" id="KW-0472">Membrane</keyword>
<keyword evidence="1 4" id="KW-0812">Transmembrane</keyword>
<evidence type="ECO:0000256" key="4">
    <source>
        <dbReference type="SAM" id="Phobius"/>
    </source>
</evidence>
<evidence type="ECO:0000256" key="1">
    <source>
        <dbReference type="ARBA" id="ARBA00022692"/>
    </source>
</evidence>
<keyword evidence="2 4" id="KW-1133">Transmembrane helix</keyword>
<feature type="transmembrane region" description="Helical" evidence="4">
    <location>
        <begin position="54"/>
        <end position="76"/>
    </location>
</feature>
<dbReference type="InterPro" id="IPR036458">
    <property type="entry name" value="Na:dicarbo_symporter_sf"/>
</dbReference>
<dbReference type="AlphaFoldDB" id="A0A336N1Q1"/>
<reference evidence="5 6" key="1">
    <citation type="submission" date="2018-06" db="EMBL/GenBank/DDBJ databases">
        <authorList>
            <consortium name="Pathogen Informatics"/>
            <person name="Doyle S."/>
        </authorList>
    </citation>
    <scope>NUCLEOTIDE SEQUENCE [LARGE SCALE GENOMIC DNA]</scope>
    <source>
        <strain evidence="5 6">NCTC5908</strain>
    </source>
</reference>
<dbReference type="Proteomes" id="UP000253728">
    <property type="component" value="Unassembled WGS sequence"/>
</dbReference>
<dbReference type="GO" id="GO:0015293">
    <property type="term" value="F:symporter activity"/>
    <property type="evidence" value="ECO:0007669"/>
    <property type="project" value="InterPro"/>
</dbReference>
<sequence length="85" mass="9105">MNISRLISLFFQGNLVKRIAIGLLFGIIVAQISSMLQPALGFNLAEKVGVLGQIFVRSLRAVAPLLIFVLVMAAIANKKSAPKLA</sequence>
<name>A0A336N1Q1_AGGAP</name>
<evidence type="ECO:0000256" key="2">
    <source>
        <dbReference type="ARBA" id="ARBA00022989"/>
    </source>
</evidence>
<dbReference type="SUPFAM" id="SSF118215">
    <property type="entry name" value="Proton glutamate symport protein"/>
    <property type="match status" value="1"/>
</dbReference>
<accession>A0A336N1Q1</accession>
<dbReference type="EMBL" id="UFSP01000001">
    <property type="protein sequence ID" value="SSY92651.1"/>
    <property type="molecule type" value="Genomic_DNA"/>
</dbReference>
<evidence type="ECO:0000313" key="6">
    <source>
        <dbReference type="Proteomes" id="UP000253728"/>
    </source>
</evidence>
<evidence type="ECO:0000313" key="5">
    <source>
        <dbReference type="EMBL" id="SSY92651.1"/>
    </source>
</evidence>
<dbReference type="GO" id="GO:0016020">
    <property type="term" value="C:membrane"/>
    <property type="evidence" value="ECO:0007669"/>
    <property type="project" value="InterPro"/>
</dbReference>
<protein>
    <submittedName>
        <fullName evidence="5">Na(+)/serine-threonine symporter</fullName>
    </submittedName>
</protein>